<dbReference type="InterPro" id="IPR006626">
    <property type="entry name" value="PbH1"/>
</dbReference>
<dbReference type="InterPro" id="IPR012334">
    <property type="entry name" value="Pectin_lyas_fold"/>
</dbReference>
<evidence type="ECO:0000259" key="9">
    <source>
        <dbReference type="Pfam" id="PF01345"/>
    </source>
</evidence>
<feature type="domain" description="DUF11" evidence="9">
    <location>
        <begin position="1279"/>
        <end position="1386"/>
    </location>
</feature>
<dbReference type="InterPro" id="IPR001434">
    <property type="entry name" value="OmcB-like_DUF11"/>
</dbReference>
<dbReference type="NCBIfam" id="TIGR01451">
    <property type="entry name" value="B_ant_repeat"/>
    <property type="match status" value="7"/>
</dbReference>
<feature type="domain" description="DUF11" evidence="9">
    <location>
        <begin position="576"/>
        <end position="685"/>
    </location>
</feature>
<dbReference type="Pfam" id="PF01345">
    <property type="entry name" value="DUF11"/>
    <property type="match status" value="7"/>
</dbReference>
<dbReference type="InterPro" id="IPR011050">
    <property type="entry name" value="Pectin_lyase_fold/virulence"/>
</dbReference>
<dbReference type="Pfam" id="PF02415">
    <property type="entry name" value="Chlam_PMP"/>
    <property type="match status" value="2"/>
</dbReference>
<feature type="domain" description="DUF11" evidence="9">
    <location>
        <begin position="810"/>
        <end position="918"/>
    </location>
</feature>
<comment type="caution">
    <text evidence="10">The sequence shown here is derived from an EMBL/GenBank/DDBJ whole genome shotgun (WGS) entry which is preliminary data.</text>
</comment>
<evidence type="ECO:0000256" key="7">
    <source>
        <dbReference type="ARBA" id="ARBA00023237"/>
    </source>
</evidence>
<proteinExistence type="predicted"/>
<dbReference type="EMBL" id="LWMT01000234">
    <property type="protein sequence ID" value="KZX12123.1"/>
    <property type="molecule type" value="Genomic_DNA"/>
</dbReference>
<dbReference type="InterPro" id="IPR047589">
    <property type="entry name" value="DUF11_rpt"/>
</dbReference>
<dbReference type="PATRIC" id="fig|55758.3.peg.1386"/>
<dbReference type="PANTHER" id="PTHR34819">
    <property type="entry name" value="LARGE CYSTEINE-RICH PERIPLASMIC PROTEIN OMCB"/>
    <property type="match status" value="1"/>
</dbReference>
<evidence type="ECO:0000313" key="11">
    <source>
        <dbReference type="Proteomes" id="UP000077066"/>
    </source>
</evidence>
<evidence type="ECO:0000313" key="10">
    <source>
        <dbReference type="EMBL" id="KZX12123.1"/>
    </source>
</evidence>
<protein>
    <recommendedName>
        <fullName evidence="9">DUF11 domain-containing protein</fullName>
    </recommendedName>
</protein>
<keyword evidence="8" id="KW-0812">Transmembrane</keyword>
<evidence type="ECO:0000256" key="3">
    <source>
        <dbReference type="ARBA" id="ARBA00004613"/>
    </source>
</evidence>
<keyword evidence="11" id="KW-1185">Reference proteome</keyword>
<comment type="subcellular location">
    <subcellularLocation>
        <location evidence="1">Cell envelope</location>
    </subcellularLocation>
    <subcellularLocation>
        <location evidence="2">Cell outer membrane</location>
    </subcellularLocation>
    <subcellularLocation>
        <location evidence="3">Secreted</location>
    </subcellularLocation>
</comment>
<evidence type="ECO:0000256" key="5">
    <source>
        <dbReference type="ARBA" id="ARBA00022729"/>
    </source>
</evidence>
<evidence type="ECO:0000256" key="4">
    <source>
        <dbReference type="ARBA" id="ARBA00022525"/>
    </source>
</evidence>
<organism evidence="10 11">
    <name type="scientific">Methanobrevibacter filiformis</name>
    <dbReference type="NCBI Taxonomy" id="55758"/>
    <lineage>
        <taxon>Archaea</taxon>
        <taxon>Methanobacteriati</taxon>
        <taxon>Methanobacteriota</taxon>
        <taxon>Methanomada group</taxon>
        <taxon>Methanobacteria</taxon>
        <taxon>Methanobacteriales</taxon>
        <taxon>Methanobacteriaceae</taxon>
        <taxon>Methanobrevibacter</taxon>
    </lineage>
</organism>
<evidence type="ECO:0000256" key="1">
    <source>
        <dbReference type="ARBA" id="ARBA00004196"/>
    </source>
</evidence>
<keyword evidence="8" id="KW-1133">Transmembrane helix</keyword>
<dbReference type="InterPro" id="IPR003368">
    <property type="entry name" value="POMP_repeat"/>
</dbReference>
<gene>
    <name evidence="10" type="ORF">MBFIL_12100</name>
</gene>
<feature type="domain" description="DUF11" evidence="9">
    <location>
        <begin position="693"/>
        <end position="802"/>
    </location>
</feature>
<keyword evidence="6 8" id="KW-0472">Membrane</keyword>
<dbReference type="GO" id="GO:0005576">
    <property type="term" value="C:extracellular region"/>
    <property type="evidence" value="ECO:0007669"/>
    <property type="project" value="UniProtKB-SubCell"/>
</dbReference>
<dbReference type="InterPro" id="IPR051172">
    <property type="entry name" value="Chlamydia_OmcB"/>
</dbReference>
<dbReference type="SUPFAM" id="SSF51126">
    <property type="entry name" value="Pectin lyase-like"/>
    <property type="match status" value="2"/>
</dbReference>
<feature type="domain" description="DUF11" evidence="9">
    <location>
        <begin position="926"/>
        <end position="1036"/>
    </location>
</feature>
<sequence length="1488" mass="155559">MQNKNIMGLNKTKDLFKVLSHKILKISVLLSIIAILVLSFSTVNAADLTLTPSDSINSAINTVSSSGTDNSITLGSGTYNKSNDRNNNLAFSNKNLTIKSNGAANSTIIDGRDSGRLFHITGSNNIITFKNITFRNGRITGAYGGAIYSQGTNNKITIIGCIFENNKAGYGGAIYNSRGNTFNVTDSIFDHNNASTYGGGAIWNEGNFVVTGSNFTNNYGVYEGGAINIRGRGNLNVSKSIFISNYGGWGGAINNDYNTTLIMTNSTCINNTAIEGGAIDTDFQGNTTVINSTFVNNDASRGGAMRNIGGSYSNVIGSTFTNNTGNTGGAIYNENSSFKVENSSFIDNEAADGGAINNHHYDFTVKNSNFTGNTASYHGGAIYNDYNGFSVTGSNFVGNKAPSNGGGGIYNKGSNVIVNYNRFYLNTNYALLTTGSVNANFNWWGDNSNPTSHKVSGANINYWYVLELSLNNTFKTTVDATKNYNVNQHANLSYYLTLNTPTSNNPSLLPYFEVTVLLKNKTGIVNNITADIRTTNLTYDVLVTNSNNLHSINALSDDENVILAIEAEAVNYTVNVNIVKVANASVANVGDTVVYTITVSNNGSTDATGVVVSDNLDYSKLQFVNASSVSYNSVTGKWNVGGLAAGKSVSLNITVRVIGAGSIVNVANVTTNENNTGNPKDNVTVTVNGSVNVNIVKVANVSVASVGDTVLYTITVSNNGSTDATGVVVSDNLDHGKLQFVNASSVSYNSVTGKWNVGGLAAGKSVSLNITVRVTGAGAIVNVANVTTVENNTGNPKDNVTVNVNGSVNVNIVKVANVSVASVGDTVVYTITVSNNGLTNATGVVVSDNLDYGKLQFVNASSVSYNSVTGKWNVGGLAAGKSVSLNVTVRVIGAGSIVNVANVTTNENNTGNPKDNVTITTTGTVDVNIVKVANASVASVGDTVVYTITVINNGSTDATGGVVSDNLDYGKLQFVNASSVSYNSVTGKWNVGGLAAGKSVSLNITVRVIGAGSIVNVANVTTNENNTGNPKDNVTVNVDGSVNVNIVKVANVSVASVGGTVVYTITVSNNGSNDATGVVVSDNLDYTKLQFVNASSVSYNSDIGKWNVGSLAAGETVSLNITVRIIAAGTIVNIANVTTNENNKGNPKDNVTITTNGTVDVNIVKVANVSVANVGDTVVYTITVINNGLTNATGVVVTDGLDYSKLAFVNASSASYSSVTGKWNVGSLAAGETVSLNITVRIIGAGSIVNVANVTTTENNTGNPKDNVTIISNNDVNVSLTKVSNSTGTSYLGDNVQYTITVTNHGSTNATGVYVIDNLDYNKLQFVNAIPSIGSYDSNTGKWTIGNLQPGEIATLTINTIVINTGIVINTANVNTNETNINNKTNGTVEFNASENDADFKDNITKTPDNNNTNVVIDNNNHNNNPKITIPNKTITKNPKITIPNKTITKNPIKVKANGTMKKTGIPIIAIILVLSLLGLASIKRRRK</sequence>
<reference evidence="10 11" key="1">
    <citation type="submission" date="2016-04" db="EMBL/GenBank/DDBJ databases">
        <title>Genome sequence of Methanobrevibacter filiformis DSM 11501.</title>
        <authorList>
            <person name="Poehlein A."/>
            <person name="Seedorf H."/>
            <person name="Daniel R."/>
        </authorList>
    </citation>
    <scope>NUCLEOTIDE SEQUENCE [LARGE SCALE GENOMIC DNA]</scope>
    <source>
        <strain evidence="10 11">DSM 11501</strain>
    </source>
</reference>
<feature type="transmembrane region" description="Helical" evidence="8">
    <location>
        <begin position="1464"/>
        <end position="1483"/>
    </location>
</feature>
<dbReference type="SMART" id="SM00710">
    <property type="entry name" value="PbH1"/>
    <property type="match status" value="12"/>
</dbReference>
<dbReference type="Gene3D" id="2.60.40.1170">
    <property type="entry name" value="Mu homology domain, subdomain B"/>
    <property type="match status" value="2"/>
</dbReference>
<feature type="domain" description="DUF11" evidence="9">
    <location>
        <begin position="1044"/>
        <end position="1152"/>
    </location>
</feature>
<accession>A0A166AJR3</accession>
<dbReference type="PANTHER" id="PTHR34819:SF3">
    <property type="entry name" value="CELL SURFACE PROTEIN"/>
    <property type="match status" value="1"/>
</dbReference>
<evidence type="ECO:0000256" key="8">
    <source>
        <dbReference type="SAM" id="Phobius"/>
    </source>
</evidence>
<name>A0A166AJR3_9EURY</name>
<keyword evidence="4" id="KW-0964">Secreted</keyword>
<dbReference type="Proteomes" id="UP000077066">
    <property type="component" value="Unassembled WGS sequence"/>
</dbReference>
<feature type="domain" description="DUF11" evidence="9">
    <location>
        <begin position="1160"/>
        <end position="1269"/>
    </location>
</feature>
<evidence type="ECO:0000256" key="6">
    <source>
        <dbReference type="ARBA" id="ARBA00023136"/>
    </source>
</evidence>
<dbReference type="OrthoDB" id="78104at2157"/>
<evidence type="ECO:0000256" key="2">
    <source>
        <dbReference type="ARBA" id="ARBA00004442"/>
    </source>
</evidence>
<keyword evidence="7" id="KW-0998">Cell outer membrane</keyword>
<dbReference type="RefSeq" id="WP_066972670.1">
    <property type="nucleotide sequence ID" value="NZ_LWMT01000234.1"/>
</dbReference>
<dbReference type="Gene3D" id="2.160.20.10">
    <property type="entry name" value="Single-stranded right-handed beta-helix, Pectin lyase-like"/>
    <property type="match status" value="1"/>
</dbReference>
<keyword evidence="5" id="KW-0732">Signal</keyword>